<dbReference type="InterPro" id="IPR016040">
    <property type="entry name" value="NAD(P)-bd_dom"/>
</dbReference>
<dbReference type="Gene3D" id="3.90.25.10">
    <property type="entry name" value="UDP-galactose 4-epimerase, domain 1"/>
    <property type="match status" value="1"/>
</dbReference>
<comment type="caution">
    <text evidence="2">The sequence shown here is derived from an EMBL/GenBank/DDBJ whole genome shotgun (WGS) entry which is preliminary data.</text>
</comment>
<dbReference type="Proteomes" id="UP001556631">
    <property type="component" value="Unassembled WGS sequence"/>
</dbReference>
<name>A0ABV3T101_9ACTN</name>
<evidence type="ECO:0000259" key="1">
    <source>
        <dbReference type="Pfam" id="PF13460"/>
    </source>
</evidence>
<accession>A0ABV3T101</accession>
<feature type="domain" description="NAD(P)-binding" evidence="1">
    <location>
        <begin position="7"/>
        <end position="182"/>
    </location>
</feature>
<evidence type="ECO:0000313" key="3">
    <source>
        <dbReference type="Proteomes" id="UP001556631"/>
    </source>
</evidence>
<protein>
    <submittedName>
        <fullName evidence="2">NAD(P)H-binding protein</fullName>
    </submittedName>
</protein>
<dbReference type="PANTHER" id="PTHR43162:SF1">
    <property type="entry name" value="PRESTALK A DIFFERENTIATION PROTEIN A"/>
    <property type="match status" value="1"/>
</dbReference>
<proteinExistence type="predicted"/>
<dbReference type="EMBL" id="JBFPJR010000019">
    <property type="protein sequence ID" value="MEX0428312.1"/>
    <property type="molecule type" value="Genomic_DNA"/>
</dbReference>
<dbReference type="Gene3D" id="3.40.50.720">
    <property type="entry name" value="NAD(P)-binding Rossmann-like Domain"/>
    <property type="match status" value="1"/>
</dbReference>
<keyword evidence="3" id="KW-1185">Reference proteome</keyword>
<dbReference type="PANTHER" id="PTHR43162">
    <property type="match status" value="1"/>
</dbReference>
<dbReference type="RefSeq" id="WP_367994283.1">
    <property type="nucleotide sequence ID" value="NZ_JBFPJR010000019.1"/>
</dbReference>
<dbReference type="SUPFAM" id="SSF51735">
    <property type="entry name" value="NAD(P)-binding Rossmann-fold domains"/>
    <property type="match status" value="1"/>
</dbReference>
<gene>
    <name evidence="2" type="ORF">AB3X52_11840</name>
</gene>
<sequence>MTPAVTGVTGRLGGRVSALLEQHGVFHLALVRDRAKLGGLPHHPHAEPRGPASYGDHAAMSRAVAGADTLFLVSGHLSGRRLEEHVTAIDAAISDGVRRVVYVSLLGAAPDATYVNARDHAATERFLEGAGVAWTVLRPSYYPEMLRRYADDGVVRGPAGDGRCAFVGHDDIAEVAVAVLLDHSGAYDGATLSVTGPEALTVAEAAATAGLVFEDGAAQDLSPDTVSWFRSIADGSVAEASETVPQLTGHPARSVAEVVARSA</sequence>
<dbReference type="InterPro" id="IPR036291">
    <property type="entry name" value="NAD(P)-bd_dom_sf"/>
</dbReference>
<reference evidence="2 3" key="1">
    <citation type="submission" date="2024-07" db="EMBL/GenBank/DDBJ databases">
        <authorList>
            <person name="Lee S."/>
            <person name="Kang M."/>
        </authorList>
    </citation>
    <scope>NUCLEOTIDE SEQUENCE [LARGE SCALE GENOMIC DNA]</scope>
    <source>
        <strain evidence="2 3">DS6</strain>
    </source>
</reference>
<dbReference type="Pfam" id="PF13460">
    <property type="entry name" value="NAD_binding_10"/>
    <property type="match status" value="1"/>
</dbReference>
<evidence type="ECO:0000313" key="2">
    <source>
        <dbReference type="EMBL" id="MEX0428312.1"/>
    </source>
</evidence>
<organism evidence="2 3">
    <name type="scientific">Nocardioides eburneus</name>
    <dbReference type="NCBI Taxonomy" id="3231482"/>
    <lineage>
        <taxon>Bacteria</taxon>
        <taxon>Bacillati</taxon>
        <taxon>Actinomycetota</taxon>
        <taxon>Actinomycetes</taxon>
        <taxon>Propionibacteriales</taxon>
        <taxon>Nocardioidaceae</taxon>
        <taxon>Nocardioides</taxon>
    </lineage>
</organism>
<dbReference type="InterPro" id="IPR051604">
    <property type="entry name" value="Ergot_Alk_Oxidoreductase"/>
</dbReference>